<reference evidence="2" key="1">
    <citation type="submission" date="2016-01" db="EMBL/GenBank/DDBJ databases">
        <authorList>
            <person name="Peeters C."/>
        </authorList>
    </citation>
    <scope>NUCLEOTIDE SEQUENCE</scope>
    <source>
        <strain evidence="2">LMG 29321</strain>
    </source>
</reference>
<sequence>MECTVLLDRGKSEQRSQPGPGKKNNGMAIQQIHETKPNY</sequence>
<proteinExistence type="predicted"/>
<name>A0A158DZM4_9BURK</name>
<accession>A0A158DZM4</accession>
<keyword evidence="3" id="KW-1185">Reference proteome</keyword>
<dbReference type="EMBL" id="FCOX02000040">
    <property type="protein sequence ID" value="SAK99880.1"/>
    <property type="molecule type" value="Genomic_DNA"/>
</dbReference>
<dbReference type="AlphaFoldDB" id="A0A158DZM4"/>
<dbReference type="Proteomes" id="UP000071859">
    <property type="component" value="Unassembled WGS sequence"/>
</dbReference>
<evidence type="ECO:0000313" key="2">
    <source>
        <dbReference type="EMBL" id="SAK99880.1"/>
    </source>
</evidence>
<comment type="caution">
    <text evidence="2">The sequence shown here is derived from an EMBL/GenBank/DDBJ whole genome shotgun (WGS) entry which is preliminary data.</text>
</comment>
<evidence type="ECO:0000256" key="1">
    <source>
        <dbReference type="SAM" id="MobiDB-lite"/>
    </source>
</evidence>
<protein>
    <submittedName>
        <fullName evidence="2">Uncharacterized protein</fullName>
    </submittedName>
</protein>
<gene>
    <name evidence="2" type="ORF">AWB78_05844</name>
</gene>
<feature type="region of interest" description="Disordered" evidence="1">
    <location>
        <begin position="1"/>
        <end position="39"/>
    </location>
</feature>
<organism evidence="2 3">
    <name type="scientific">Caballeronia calidae</name>
    <dbReference type="NCBI Taxonomy" id="1777139"/>
    <lineage>
        <taxon>Bacteria</taxon>
        <taxon>Pseudomonadati</taxon>
        <taxon>Pseudomonadota</taxon>
        <taxon>Betaproteobacteria</taxon>
        <taxon>Burkholderiales</taxon>
        <taxon>Burkholderiaceae</taxon>
        <taxon>Caballeronia</taxon>
    </lineage>
</organism>
<evidence type="ECO:0000313" key="3">
    <source>
        <dbReference type="Proteomes" id="UP000071859"/>
    </source>
</evidence>